<dbReference type="InterPro" id="IPR001516">
    <property type="entry name" value="Proton_antipo_N"/>
</dbReference>
<keyword evidence="4 6" id="KW-0472">Membrane</keyword>
<feature type="transmembrane region" description="Helical" evidence="6">
    <location>
        <begin position="211"/>
        <end position="231"/>
    </location>
</feature>
<feature type="transmembrane region" description="Helical" evidence="6">
    <location>
        <begin position="475"/>
        <end position="494"/>
    </location>
</feature>
<feature type="transmembrane region" description="Helical" evidence="6">
    <location>
        <begin position="282"/>
        <end position="303"/>
    </location>
</feature>
<feature type="transmembrane region" description="Helical" evidence="6">
    <location>
        <begin position="418"/>
        <end position="439"/>
    </location>
</feature>
<dbReference type="Proteomes" id="UP000490060">
    <property type="component" value="Unassembled WGS sequence"/>
</dbReference>
<dbReference type="GO" id="GO:0012505">
    <property type="term" value="C:endomembrane system"/>
    <property type="evidence" value="ECO:0007669"/>
    <property type="project" value="UniProtKB-SubCell"/>
</dbReference>
<accession>A0A2I2LDR7</accession>
<evidence type="ECO:0000256" key="2">
    <source>
        <dbReference type="ARBA" id="ARBA00022692"/>
    </source>
</evidence>
<evidence type="ECO:0000256" key="5">
    <source>
        <dbReference type="RuleBase" id="RU000320"/>
    </source>
</evidence>
<dbReference type="GO" id="GO:0016020">
    <property type="term" value="C:membrane"/>
    <property type="evidence" value="ECO:0007669"/>
    <property type="project" value="UniProtKB-SubCell"/>
</dbReference>
<feature type="transmembrane region" description="Helical" evidence="6">
    <location>
        <begin position="315"/>
        <end position="336"/>
    </location>
</feature>
<dbReference type="Pfam" id="PF00361">
    <property type="entry name" value="Proton_antipo_M"/>
    <property type="match status" value="1"/>
</dbReference>
<evidence type="ECO:0000259" key="8">
    <source>
        <dbReference type="Pfam" id="PF00662"/>
    </source>
</evidence>
<organism evidence="9 10">
    <name type="scientific">Tenacibaculum finnmarkense genomovar ulcerans</name>
    <dbReference type="NCBI Taxonomy" id="2781388"/>
    <lineage>
        <taxon>Bacteria</taxon>
        <taxon>Pseudomonadati</taxon>
        <taxon>Bacteroidota</taxon>
        <taxon>Flavobacteriia</taxon>
        <taxon>Flavobacteriales</taxon>
        <taxon>Flavobacteriaceae</taxon>
        <taxon>Tenacibaculum</taxon>
        <taxon>Tenacibaculum finnmarkense</taxon>
    </lineage>
</organism>
<feature type="transmembrane region" description="Helical" evidence="6">
    <location>
        <begin position="6"/>
        <end position="23"/>
    </location>
</feature>
<feature type="domain" description="NADH-Ubiquinone oxidoreductase (complex I) chain 5 N-terminal" evidence="8">
    <location>
        <begin position="69"/>
        <end position="117"/>
    </location>
</feature>
<feature type="transmembrane region" description="Helical" evidence="6">
    <location>
        <begin position="30"/>
        <end position="54"/>
    </location>
</feature>
<gene>
    <name evidence="9" type="ORF">TNO010_120272</name>
</gene>
<evidence type="ECO:0000256" key="4">
    <source>
        <dbReference type="ARBA" id="ARBA00023136"/>
    </source>
</evidence>
<feature type="domain" description="NADH:quinone oxidoreductase/Mrp antiporter transmembrane" evidence="7">
    <location>
        <begin position="134"/>
        <end position="356"/>
    </location>
</feature>
<dbReference type="InterPro" id="IPR001750">
    <property type="entry name" value="ND/Mrp_TM"/>
</dbReference>
<dbReference type="EMBL" id="OENE01000004">
    <property type="protein sequence ID" value="SOS58465.1"/>
    <property type="molecule type" value="Genomic_DNA"/>
</dbReference>
<feature type="transmembrane region" description="Helical" evidence="6">
    <location>
        <begin position="581"/>
        <end position="602"/>
    </location>
</feature>
<proteinExistence type="predicted"/>
<dbReference type="AlphaFoldDB" id="A0A2I2LDR7"/>
<feature type="transmembrane region" description="Helical" evidence="6">
    <location>
        <begin position="170"/>
        <end position="191"/>
    </location>
</feature>
<dbReference type="GO" id="GO:0015990">
    <property type="term" value="P:electron transport coupled proton transport"/>
    <property type="evidence" value="ECO:0007669"/>
    <property type="project" value="TreeGrafter"/>
</dbReference>
<dbReference type="InterPro" id="IPR003945">
    <property type="entry name" value="NU5C-like"/>
</dbReference>
<feature type="transmembrane region" description="Helical" evidence="6">
    <location>
        <begin position="451"/>
        <end position="468"/>
    </location>
</feature>
<evidence type="ECO:0000313" key="9">
    <source>
        <dbReference type="EMBL" id="SOS58465.1"/>
    </source>
</evidence>
<dbReference type="PANTHER" id="PTHR42829">
    <property type="entry name" value="NADH-UBIQUINONE OXIDOREDUCTASE CHAIN 5"/>
    <property type="match status" value="1"/>
</dbReference>
<name>A0A2I2LDR7_9FLAO</name>
<feature type="transmembrane region" description="Helical" evidence="6">
    <location>
        <begin position="546"/>
        <end position="566"/>
    </location>
</feature>
<evidence type="ECO:0000313" key="10">
    <source>
        <dbReference type="Proteomes" id="UP000490060"/>
    </source>
</evidence>
<evidence type="ECO:0000256" key="1">
    <source>
        <dbReference type="ARBA" id="ARBA00004127"/>
    </source>
</evidence>
<dbReference type="PRINTS" id="PR01434">
    <property type="entry name" value="NADHDHGNASE5"/>
</dbReference>
<dbReference type="PANTHER" id="PTHR42829:SF2">
    <property type="entry name" value="NADH-UBIQUINONE OXIDOREDUCTASE CHAIN 5"/>
    <property type="match status" value="1"/>
</dbReference>
<reference evidence="9 10" key="1">
    <citation type="submission" date="2017-11" db="EMBL/GenBank/DDBJ databases">
        <authorList>
            <person name="Duchaud E."/>
        </authorList>
    </citation>
    <scope>NUCLEOTIDE SEQUENCE [LARGE SCALE GENOMIC DNA]</scope>
    <source>
        <strain evidence="9 10">TNO010</strain>
    </source>
</reference>
<sequence>MEQLLPLFLLIPFLGFVVSLIIPSKNEKGIFLSMAIPAGLQVFFGIGFIFYWLLFNQNTLNIKEITLYSTGDYSFFIDLLFDKVTATYLMMSSTLTFMIAMFSRGYMHKDNGFKRYFTTMILYFFGVQVIIFSGNFETMFIGWEILGLSSFLLIAYYRDRYLPVRNAFKVFSMYRLADIGILLAMWFMHHLFHENVTFIQLLNPEFVQNHIAGNMGVAIMVSFAIMLAASIKSAQFPFSSWLPRAMEGPTPSSSIFYGSIAVHIGVYLMLRTYPFWHHIPFIQVNVILLGLVTTLVSTTIARVQFSIKGQIAYSSLAQIGIMMVEVALGFETLALLHLTGNAFLRSYQLLISPSIVTYKLRDQFFNYKQKGFKPMGAWQKKLYNTLYVFGLKEFHMDTYIYNYLWFPFKKLGDKFSNLNTKTALILFALIGGVAGYILSFYEYDHFIFKQYLPDVFGLIALIFVLRAFTIRKHPYGAWILLILNHFLIALAISFNEHFEYIEIVFYLSGVVVSGVVGLVVLYKLAKQEKYSLDDYYGHAIEHKYKAIIFLISAIALGGFPITTTFLGEDLLFSHVRINQPFFMGMLAVNYVVSGISIMRIYARIFLGPNHKWSNAEARRSA</sequence>
<protein>
    <submittedName>
        <fullName evidence="9">NADH dehydrogenase</fullName>
    </submittedName>
</protein>
<evidence type="ECO:0000256" key="3">
    <source>
        <dbReference type="ARBA" id="ARBA00022989"/>
    </source>
</evidence>
<keyword evidence="2 5" id="KW-0812">Transmembrane</keyword>
<feature type="transmembrane region" description="Helical" evidence="6">
    <location>
        <begin position="140"/>
        <end position="158"/>
    </location>
</feature>
<dbReference type="GO" id="GO:0008137">
    <property type="term" value="F:NADH dehydrogenase (ubiquinone) activity"/>
    <property type="evidence" value="ECO:0007669"/>
    <property type="project" value="InterPro"/>
</dbReference>
<evidence type="ECO:0000259" key="7">
    <source>
        <dbReference type="Pfam" id="PF00361"/>
    </source>
</evidence>
<keyword evidence="3 6" id="KW-1133">Transmembrane helix</keyword>
<dbReference type="RefSeq" id="WP_172504922.1">
    <property type="nucleotide sequence ID" value="NZ_JAFMUH010000002.1"/>
</dbReference>
<comment type="subcellular location">
    <subcellularLocation>
        <location evidence="1">Endomembrane system</location>
        <topology evidence="1">Multi-pass membrane protein</topology>
    </subcellularLocation>
    <subcellularLocation>
        <location evidence="5">Membrane</location>
        <topology evidence="5">Multi-pass membrane protein</topology>
    </subcellularLocation>
</comment>
<feature type="transmembrane region" description="Helical" evidence="6">
    <location>
        <begin position="85"/>
        <end position="103"/>
    </location>
</feature>
<dbReference type="GO" id="GO:0003954">
    <property type="term" value="F:NADH dehydrogenase activity"/>
    <property type="evidence" value="ECO:0007669"/>
    <property type="project" value="TreeGrafter"/>
</dbReference>
<evidence type="ECO:0000256" key="6">
    <source>
        <dbReference type="SAM" id="Phobius"/>
    </source>
</evidence>
<dbReference type="Pfam" id="PF00662">
    <property type="entry name" value="Proton_antipo_N"/>
    <property type="match status" value="1"/>
</dbReference>
<feature type="transmembrane region" description="Helical" evidence="6">
    <location>
        <begin position="500"/>
        <end position="525"/>
    </location>
</feature>
<feature type="transmembrane region" description="Helical" evidence="6">
    <location>
        <begin position="115"/>
        <end position="134"/>
    </location>
</feature>
<dbReference type="GO" id="GO:0042773">
    <property type="term" value="P:ATP synthesis coupled electron transport"/>
    <property type="evidence" value="ECO:0007669"/>
    <property type="project" value="InterPro"/>
</dbReference>